<accession>A0AA43XKX6</accession>
<evidence type="ECO:0000313" key="1">
    <source>
        <dbReference type="EMBL" id="NBG88592.1"/>
    </source>
</evidence>
<organism evidence="1 2">
    <name type="scientific">Isachenkonia alkalipeptolytica</name>
    <dbReference type="NCBI Taxonomy" id="2565777"/>
    <lineage>
        <taxon>Bacteria</taxon>
        <taxon>Bacillati</taxon>
        <taxon>Bacillota</taxon>
        <taxon>Clostridia</taxon>
        <taxon>Eubacteriales</taxon>
        <taxon>Clostridiaceae</taxon>
        <taxon>Isachenkonia</taxon>
    </lineage>
</organism>
<keyword evidence="2" id="KW-1185">Reference proteome</keyword>
<sequence>MNLSQLINENGRKQSPYMEGLVNHLPMGQFALYQLTKDLSRVASYTEFYNDRFHVDPVSESFTPATSIHGCLGNREAYEACLALMEDEVKTHGSEAMIEKILNAYPLGMSSGLFHVTIRLAYGKEGASYDEALTEEISRALAYYVTAYRAVTPFHRKVPRDRLHENMNSLIKSPLVEKNLRQNSSLGKTMKTLYQSPAYRDQGFLIQGTVEEKVLGLLDLCLPAFDHTKSIVALHCITGLHALLVLKDYFQDFEKALDIYTTAVITHLLTIDGVAFPKPDHGPVLPSWGELIAKGASSKDVHTIKFTYTCHELYQRYSIEGLKQSLLYQIHK</sequence>
<name>A0AA43XKX6_9CLOT</name>
<dbReference type="AlphaFoldDB" id="A0AA43XKX6"/>
<dbReference type="EMBL" id="SUMG01000009">
    <property type="protein sequence ID" value="NBG88592.1"/>
    <property type="molecule type" value="Genomic_DNA"/>
</dbReference>
<protein>
    <submittedName>
        <fullName evidence="1">Questin oxidase family protein</fullName>
    </submittedName>
</protein>
<reference evidence="1 2" key="1">
    <citation type="submission" date="2019-04" db="EMBL/GenBank/DDBJ databases">
        <title>Isachenkonia alkalipeptolytica gen. nov. sp. nov. a new anaerobic, alkiliphilic organothrophic bacterium capable to reduce synthesized ferrihydrite isolated from a soda lake.</title>
        <authorList>
            <person name="Toshchakov S.V."/>
            <person name="Zavarzina D.G."/>
            <person name="Zhilina T.N."/>
            <person name="Kostrikina N.A."/>
            <person name="Kublanov I.V."/>
        </authorList>
    </citation>
    <scope>NUCLEOTIDE SEQUENCE [LARGE SCALE GENOMIC DNA]</scope>
    <source>
        <strain evidence="1 2">Z-1701</strain>
    </source>
</reference>
<dbReference type="RefSeq" id="WP_160721348.1">
    <property type="nucleotide sequence ID" value="NZ_SUMG01000009.1"/>
</dbReference>
<comment type="caution">
    <text evidence="1">The sequence shown here is derived from an EMBL/GenBank/DDBJ whole genome shotgun (WGS) entry which is preliminary data.</text>
</comment>
<proteinExistence type="predicted"/>
<dbReference type="Proteomes" id="UP000449710">
    <property type="component" value="Unassembled WGS sequence"/>
</dbReference>
<evidence type="ECO:0000313" key="2">
    <source>
        <dbReference type="Proteomes" id="UP000449710"/>
    </source>
</evidence>
<gene>
    <name evidence="1" type="ORF">ISALK_08760</name>
</gene>